<accession>A0A8T1UXT7</accession>
<dbReference type="EMBL" id="JAENGZ010000073">
    <property type="protein sequence ID" value="KAG6970452.1"/>
    <property type="molecule type" value="Genomic_DNA"/>
</dbReference>
<comment type="caution">
    <text evidence="2">The sequence shown here is derived from an EMBL/GenBank/DDBJ whole genome shotgun (WGS) entry which is preliminary data.</text>
</comment>
<evidence type="ECO:0000313" key="3">
    <source>
        <dbReference type="Proteomes" id="UP000688947"/>
    </source>
</evidence>
<keyword evidence="1" id="KW-0472">Membrane</keyword>
<dbReference type="GO" id="GO:0045046">
    <property type="term" value="P:protein import into peroxisome membrane"/>
    <property type="evidence" value="ECO:0007669"/>
    <property type="project" value="TreeGrafter"/>
</dbReference>
<dbReference type="PANTHER" id="PTHR12774:SF2">
    <property type="entry name" value="PEROXISOMAL BIOGENESIS FACTOR 19"/>
    <property type="match status" value="1"/>
</dbReference>
<reference evidence="2" key="1">
    <citation type="submission" date="2021-01" db="EMBL/GenBank/DDBJ databases">
        <title>Phytophthora aleatoria, a newly-described species from Pinus radiata is distinct from Phytophthora cactorum isolates based on comparative genomics.</title>
        <authorList>
            <person name="Mcdougal R."/>
            <person name="Panda P."/>
            <person name="Williams N."/>
            <person name="Studholme D.J."/>
        </authorList>
    </citation>
    <scope>NUCLEOTIDE SEQUENCE</scope>
    <source>
        <strain evidence="2">NZFS 3830</strain>
    </source>
</reference>
<name>A0A8T1UXT7_9STRA</name>
<sequence>MQRRYCSGVLSLSHVVSMVLWVVAVALPLLLALGSRVDSYREQPVVGFKDEVLCILEGEQEGGRPLTLVHSTFPERVQQLYSNESLQAAFVKTSSTDVNEDGIAESVRVEIATPLSTNEIIRQATVVVVLDYTLKSYAKLNMDVLTVFRHSSLFAGDTLYVDGDLDLHQRSALEITDSMQQPYIDSPIVNMTSANTTQELLVQSLISGYRERNYTANFHAPYPIWTPNSNSSEDIRVFRVLMDIRIDTANVFTVVQVHLTMSTKASEHKTQEEVDLDDLLDDALDDFADEVSASEMSSVTKEAAATTAATQDSEDNKLQENMAKFLEDAQNPEFQKVLEQAFRELGTDADAENIEQLLGSLKTENSTDETDDVNAGVAKTLQNMAKAAEDMEGVGTAQVEAMGEEMMSEMMKKFEEMGEKSDFQDLVDGMMQQLLSKDVMYDPMKQICERYPEWLAEKESLLSKEDYERYGKQYQYFQQIVAVYESEPDNYTRLSELMQEMQETGQPPSEIVKDLAPGLQFDDEGMPIMPNMGPGMFPGMAGMPLGGAPGQEQCSVM</sequence>
<organism evidence="2 3">
    <name type="scientific">Phytophthora cactorum</name>
    <dbReference type="NCBI Taxonomy" id="29920"/>
    <lineage>
        <taxon>Eukaryota</taxon>
        <taxon>Sar</taxon>
        <taxon>Stramenopiles</taxon>
        <taxon>Oomycota</taxon>
        <taxon>Peronosporomycetes</taxon>
        <taxon>Peronosporales</taxon>
        <taxon>Peronosporaceae</taxon>
        <taxon>Phytophthora</taxon>
    </lineage>
</organism>
<dbReference type="VEuPathDB" id="FungiDB:PC110_g6445"/>
<dbReference type="GO" id="GO:0005778">
    <property type="term" value="C:peroxisomal membrane"/>
    <property type="evidence" value="ECO:0007669"/>
    <property type="project" value="TreeGrafter"/>
</dbReference>
<dbReference type="GO" id="GO:0033328">
    <property type="term" value="F:peroxisome membrane targeting sequence binding"/>
    <property type="evidence" value="ECO:0007669"/>
    <property type="project" value="TreeGrafter"/>
</dbReference>
<dbReference type="Proteomes" id="UP000688947">
    <property type="component" value="Unassembled WGS sequence"/>
</dbReference>
<dbReference type="InterPro" id="IPR006708">
    <property type="entry name" value="Pex19"/>
</dbReference>
<dbReference type="Pfam" id="PF04614">
    <property type="entry name" value="Pex19"/>
    <property type="match status" value="1"/>
</dbReference>
<evidence type="ECO:0000313" key="2">
    <source>
        <dbReference type="EMBL" id="KAG6970452.1"/>
    </source>
</evidence>
<feature type="transmembrane region" description="Helical" evidence="1">
    <location>
        <begin position="12"/>
        <end position="33"/>
    </location>
</feature>
<dbReference type="Pfam" id="PF10149">
    <property type="entry name" value="TM231"/>
    <property type="match status" value="1"/>
</dbReference>
<dbReference type="VEuPathDB" id="FungiDB:PC110_g6446"/>
<dbReference type="OrthoDB" id="21292at2759"/>
<gene>
    <name evidence="2" type="ORF">JG687_00002640</name>
</gene>
<proteinExistence type="predicted"/>
<protein>
    <submittedName>
        <fullName evidence="2">Uncharacterized protein</fullName>
    </submittedName>
</protein>
<keyword evidence="1" id="KW-1133">Transmembrane helix</keyword>
<dbReference type="InterPro" id="IPR019306">
    <property type="entry name" value="TMEM231"/>
</dbReference>
<keyword evidence="1" id="KW-0812">Transmembrane</keyword>
<dbReference type="AlphaFoldDB" id="A0A8T1UXT7"/>
<dbReference type="PANTHER" id="PTHR12774">
    <property type="entry name" value="PEROXISOMAL BIOGENESIS FACTOR 19"/>
    <property type="match status" value="1"/>
</dbReference>
<evidence type="ECO:0000256" key="1">
    <source>
        <dbReference type="SAM" id="Phobius"/>
    </source>
</evidence>